<accession>I1QL70</accession>
<dbReference type="InterPro" id="IPR036047">
    <property type="entry name" value="F-box-like_dom_sf"/>
</dbReference>
<reference evidence="3" key="2">
    <citation type="submission" date="2018-04" db="EMBL/GenBank/DDBJ databases">
        <title>OglaRS2 (Oryza glaberrima Reference Sequence Version 2).</title>
        <authorList>
            <person name="Zhang J."/>
            <person name="Kudrna D."/>
            <person name="Lee S."/>
            <person name="Talag J."/>
            <person name="Rajasekar S."/>
            <person name="Wing R.A."/>
        </authorList>
    </citation>
    <scope>NUCLEOTIDE SEQUENCE [LARGE SCALE GENOMIC DNA]</scope>
    <source>
        <strain evidence="3">cv. IRGC 96717</strain>
    </source>
</reference>
<dbReference type="CDD" id="cd09917">
    <property type="entry name" value="F-box_SF"/>
    <property type="match status" value="1"/>
</dbReference>
<dbReference type="SUPFAM" id="SSF81383">
    <property type="entry name" value="F-box domain"/>
    <property type="match status" value="1"/>
</dbReference>
<dbReference type="InterPro" id="IPR017451">
    <property type="entry name" value="F-box-assoc_interact_dom"/>
</dbReference>
<sequence length="391" mass="43980">MMSSSSSEQCDVISLPEDQVFEMLTRVSLDDLAACRQVSTRWRRLTYEPAFAPLHCRRADAVSGYLVQTVARNRYHATFVSSMHPSPPPADLVSLDFLPSPHVRVEAVSPHRGLVCCVDADADAATPRKPASSYYVCKPATRQWRALPNPRLRYRTAATAMLARPGGGGGGAADFKIVRFSVPTLRDCLRCEVFDSRGMAWRRSADVAVWPESLVEAAPAVRAHGAMHWLRWPDRLSGGAEDIFAFDVKTETWRLIGLPPEATTEKRWARKKVAAVEGKLCLVVVVDEEVEVWVLAGYRQERWEKKMTASLTRLAMEEGNSFILRDLYASDVAFFNSVYRVLWYDFLRGKIAEAPLRHKCIQQVFKFESDLVPFEEIDESPIQILNGFASP</sequence>
<protein>
    <recommendedName>
        <fullName evidence="1">F-box domain-containing protein</fullName>
    </recommendedName>
</protein>
<dbReference type="Proteomes" id="UP000007306">
    <property type="component" value="Unassembled WGS sequence"/>
</dbReference>
<dbReference type="EnsemblPlants" id="ORGLA08G0217100.1">
    <property type="protein sequence ID" value="ORGLA08G0217100.1"/>
    <property type="gene ID" value="ORGLA08G0217100"/>
</dbReference>
<dbReference type="PROSITE" id="PS50181">
    <property type="entry name" value="FBOX"/>
    <property type="match status" value="1"/>
</dbReference>
<dbReference type="Pfam" id="PF08268">
    <property type="entry name" value="FBA_3"/>
    <property type="match status" value="1"/>
</dbReference>
<dbReference type="InterPro" id="IPR013187">
    <property type="entry name" value="F-box-assoc_dom_typ3"/>
</dbReference>
<dbReference type="HOGENOM" id="CLU_061665_0_0_1"/>
<evidence type="ECO:0000313" key="2">
    <source>
        <dbReference type="EnsemblPlants" id="ORGLA08G0217100.1"/>
    </source>
</evidence>
<dbReference type="Gramene" id="ORGLA08G0217100.1">
    <property type="protein sequence ID" value="ORGLA08G0217100.1"/>
    <property type="gene ID" value="ORGLA08G0217100"/>
</dbReference>
<dbReference type="InterPro" id="IPR055290">
    <property type="entry name" value="At3g26010-like"/>
</dbReference>
<dbReference type="PANTHER" id="PTHR35546:SF16">
    <property type="entry name" value="F-BOX ASSOCIATED UBIQUITINATION EFFECTOR FAMILY PROTEIN-RELATED"/>
    <property type="match status" value="1"/>
</dbReference>
<dbReference type="Gene3D" id="1.20.1280.50">
    <property type="match status" value="1"/>
</dbReference>
<feature type="domain" description="F-box" evidence="1">
    <location>
        <begin position="9"/>
        <end position="54"/>
    </location>
</feature>
<dbReference type="eggNOG" id="ENOG502S089">
    <property type="taxonomic scope" value="Eukaryota"/>
</dbReference>
<dbReference type="STRING" id="4538.I1QL70"/>
<proteinExistence type="predicted"/>
<name>I1QL70_ORYGL</name>
<dbReference type="NCBIfam" id="TIGR01640">
    <property type="entry name" value="F_box_assoc_1"/>
    <property type="match status" value="1"/>
</dbReference>
<dbReference type="PANTHER" id="PTHR35546">
    <property type="entry name" value="F-BOX PROTEIN INTERACTION DOMAIN PROTEIN-RELATED"/>
    <property type="match status" value="1"/>
</dbReference>
<dbReference type="InterPro" id="IPR001810">
    <property type="entry name" value="F-box_dom"/>
</dbReference>
<evidence type="ECO:0000259" key="1">
    <source>
        <dbReference type="PROSITE" id="PS50181"/>
    </source>
</evidence>
<reference evidence="2" key="1">
    <citation type="submission" date="2015-06" db="UniProtKB">
        <authorList>
            <consortium name="EnsemblPlants"/>
        </authorList>
    </citation>
    <scope>IDENTIFICATION</scope>
</reference>
<evidence type="ECO:0000313" key="3">
    <source>
        <dbReference type="Proteomes" id="UP000007306"/>
    </source>
</evidence>
<keyword evidence="3" id="KW-1185">Reference proteome</keyword>
<organism evidence="2 3">
    <name type="scientific">Oryza glaberrima</name>
    <name type="common">African rice</name>
    <dbReference type="NCBI Taxonomy" id="4538"/>
    <lineage>
        <taxon>Eukaryota</taxon>
        <taxon>Viridiplantae</taxon>
        <taxon>Streptophyta</taxon>
        <taxon>Embryophyta</taxon>
        <taxon>Tracheophyta</taxon>
        <taxon>Spermatophyta</taxon>
        <taxon>Magnoliopsida</taxon>
        <taxon>Liliopsida</taxon>
        <taxon>Poales</taxon>
        <taxon>Poaceae</taxon>
        <taxon>BOP clade</taxon>
        <taxon>Oryzoideae</taxon>
        <taxon>Oryzeae</taxon>
        <taxon>Oryzinae</taxon>
        <taxon>Oryza</taxon>
    </lineage>
</organism>
<dbReference type="OMA" id="GLVCCVD"/>
<dbReference type="AlphaFoldDB" id="I1QL70"/>